<evidence type="ECO:0000313" key="6">
    <source>
        <dbReference type="EMBL" id="PSF38742.1"/>
    </source>
</evidence>
<dbReference type="SUPFAM" id="SSF74650">
    <property type="entry name" value="Galactose mutarotase-like"/>
    <property type="match status" value="1"/>
</dbReference>
<dbReference type="GO" id="GO:0006013">
    <property type="term" value="P:mannose metabolic process"/>
    <property type="evidence" value="ECO:0007669"/>
    <property type="project" value="InterPro"/>
</dbReference>
<dbReference type="Pfam" id="PF07748">
    <property type="entry name" value="Glyco_hydro_38C"/>
    <property type="match status" value="1"/>
</dbReference>
<dbReference type="Pfam" id="PF01074">
    <property type="entry name" value="Glyco_hydro_38N"/>
    <property type="match status" value="1"/>
</dbReference>
<evidence type="ECO:0000256" key="4">
    <source>
        <dbReference type="ARBA" id="ARBA00023295"/>
    </source>
</evidence>
<dbReference type="RefSeq" id="WP_106455664.1">
    <property type="nucleotide sequence ID" value="NZ_PXOH01000003.1"/>
</dbReference>
<dbReference type="GO" id="GO:0004559">
    <property type="term" value="F:alpha-mannosidase activity"/>
    <property type="evidence" value="ECO:0007669"/>
    <property type="project" value="InterPro"/>
</dbReference>
<evidence type="ECO:0000256" key="3">
    <source>
        <dbReference type="ARBA" id="ARBA00022801"/>
    </source>
</evidence>
<dbReference type="OrthoDB" id="9772207at2"/>
<evidence type="ECO:0000259" key="5">
    <source>
        <dbReference type="SMART" id="SM00872"/>
    </source>
</evidence>
<dbReference type="Gene3D" id="3.20.110.10">
    <property type="entry name" value="Glycoside hydrolase 38, N terminal domain"/>
    <property type="match status" value="1"/>
</dbReference>
<dbReference type="SUPFAM" id="SSF88713">
    <property type="entry name" value="Glycoside hydrolase/deacetylase"/>
    <property type="match status" value="1"/>
</dbReference>
<dbReference type="Pfam" id="PF09261">
    <property type="entry name" value="Alpha-mann_mid"/>
    <property type="match status" value="1"/>
</dbReference>
<dbReference type="FunFam" id="1.20.1270.50:FF:000004">
    <property type="entry name" value="alpha-mannosidase 2C1 isoform X1"/>
    <property type="match status" value="1"/>
</dbReference>
<dbReference type="InterPro" id="IPR011330">
    <property type="entry name" value="Glyco_hydro/deAcase_b/a-brl"/>
</dbReference>
<keyword evidence="4" id="KW-0326">Glycosidase</keyword>
<dbReference type="GO" id="GO:0046872">
    <property type="term" value="F:metal ion binding"/>
    <property type="evidence" value="ECO:0007669"/>
    <property type="project" value="UniProtKB-KW"/>
</dbReference>
<organism evidence="6 7">
    <name type="scientific">Aphanothece hegewaldii CCALA 016</name>
    <dbReference type="NCBI Taxonomy" id="2107694"/>
    <lineage>
        <taxon>Bacteria</taxon>
        <taxon>Bacillati</taxon>
        <taxon>Cyanobacteriota</taxon>
        <taxon>Cyanophyceae</taxon>
        <taxon>Oscillatoriophycideae</taxon>
        <taxon>Chroococcales</taxon>
        <taxon>Aphanothecaceae</taxon>
        <taxon>Aphanothece</taxon>
    </lineage>
</organism>
<dbReference type="InterPro" id="IPR011013">
    <property type="entry name" value="Gal_mutarotase_sf_dom"/>
</dbReference>
<dbReference type="InterPro" id="IPR028995">
    <property type="entry name" value="Glyco_hydro_57/38_cen_sf"/>
</dbReference>
<evidence type="ECO:0000256" key="1">
    <source>
        <dbReference type="ARBA" id="ARBA00009792"/>
    </source>
</evidence>
<gene>
    <name evidence="6" type="ORF">C7H19_04355</name>
</gene>
<accession>A0A2T1M204</accession>
<dbReference type="SMART" id="SM00872">
    <property type="entry name" value="Alpha-mann_mid"/>
    <property type="match status" value="1"/>
</dbReference>
<dbReference type="CDD" id="cd10789">
    <property type="entry name" value="GH38N_AMII_ER_cytosolic"/>
    <property type="match status" value="1"/>
</dbReference>
<keyword evidence="7" id="KW-1185">Reference proteome</keyword>
<keyword evidence="3" id="KW-0378">Hydrolase</keyword>
<protein>
    <submittedName>
        <fullName evidence="6">Alpha-mannosidase</fullName>
    </submittedName>
</protein>
<evidence type="ECO:0000256" key="2">
    <source>
        <dbReference type="ARBA" id="ARBA00022723"/>
    </source>
</evidence>
<dbReference type="Pfam" id="PF17677">
    <property type="entry name" value="Glyco_hydro38C2"/>
    <property type="match status" value="1"/>
</dbReference>
<dbReference type="Proteomes" id="UP000239001">
    <property type="component" value="Unassembled WGS sequence"/>
</dbReference>
<dbReference type="PANTHER" id="PTHR46017">
    <property type="entry name" value="ALPHA-MANNOSIDASE 2C1"/>
    <property type="match status" value="1"/>
</dbReference>
<dbReference type="InterPro" id="IPR011682">
    <property type="entry name" value="Glyco_hydro_38_C"/>
</dbReference>
<feature type="domain" description="Glycoside hydrolase family 38 central" evidence="5">
    <location>
        <begin position="492"/>
        <end position="570"/>
    </location>
</feature>
<reference evidence="6 7" key="1">
    <citation type="submission" date="2018-03" db="EMBL/GenBank/DDBJ databases">
        <title>The ancient ancestry and fast evolution of plastids.</title>
        <authorList>
            <person name="Moore K.R."/>
            <person name="Magnabosco C."/>
            <person name="Momper L."/>
            <person name="Gold D.A."/>
            <person name="Bosak T."/>
            <person name="Fournier G.P."/>
        </authorList>
    </citation>
    <scope>NUCLEOTIDE SEQUENCE [LARGE SCALE GENOMIC DNA]</scope>
    <source>
        <strain evidence="6 7">CCALA 016</strain>
    </source>
</reference>
<dbReference type="InterPro" id="IPR041147">
    <property type="entry name" value="GH38_C"/>
</dbReference>
<dbReference type="InterPro" id="IPR000602">
    <property type="entry name" value="Glyco_hydro_38_N"/>
</dbReference>
<sequence length="1021" mass="118661">MSNSEISQSILDTLDKLRQLVQVDVQENWYYLDQDLSIKDIKLEKAKPVQLNDKRYIIWSSGRQVQWLIQKIKFSSSLKEYPLIHLTARLVLTWWAEDAKIYINGKLVQEGDLFDSTTRRLLTTDVIPQREIIIALRLVSPGHDIGALMRSVLIFEKPDFIDPAFVADELTVLYNYLQAFEPEKLDILANTLNQISWNIVSDQEKFNQNLLEIREQLQPLASSIKKRQFHLLGHAHLDLAWLWPIQETWEVAQKTFNSVLKLQKYFSELKFGQSSPVLYEWIENNRFELFTQIQEAYKAKSWELLGGMWVEPEVNLISGESLIRQLLYGQNYFKEKFGTITKVAWLPDTFGFPWQLPQIFKQAGIEYFVTGKLHWNDTTKFPHGVFWWKSPDGTQLLSLMSPPNVAGVMDTNPIIMMNYAISWEQQTGLKDAFWLPGVGDHGGGPTRDMLEVQQRWQNSPFFPQISFTTAQEYLDNLPQENLPVWNDELYLEFHRGCYTTHGDQKYYNRYCEKLLYQAELWSSLASIHLELPYPKTALTDAWKKVLLNQFHDILPGTSIPKVFEDANREWCKVIETGEAILDISLQFIASRIILPIPPHSEAIPIIIFNSLNWTRSEVVSIIMNSLVNWDIYDVELNQVYSQITSENKLLFLAKDIPSVGYRLFWLSPTERVKPEIKTTSEFILENDYIKVIINHESGDLESIFDKVQQKEILNGAGNQLQAFQDKDQYWDAWNIAPNYQDFPLQPSKLKSIEYLDYGLIQSRIRVIRIIGNSEFIQDYILRINSSILQIKTTVNWQEENILVKVAFPLKLESDVVTYEIACGAIERLTCPQTEAEKAKWEVYGHRWIDLTDVNQNYGVSLLNDCKYGFDCQMNQIRLTLLRGTKWPDINADKRIHSFTYAIYPHSGNWQEAKTVHRGYELNIPLKVIFQKQFNNTCLSPVSSWLNIGSDSLILIALKQFENDVTKWIMRCYESEGKIAYLDIASEIGLTLSSPVNLLEEDIVLDELTVKPWQIVSYKIQK</sequence>
<dbReference type="GO" id="GO:0009313">
    <property type="term" value="P:oligosaccharide catabolic process"/>
    <property type="evidence" value="ECO:0007669"/>
    <property type="project" value="TreeGrafter"/>
</dbReference>
<dbReference type="InterPro" id="IPR027291">
    <property type="entry name" value="Glyco_hydro_38_N_sf"/>
</dbReference>
<dbReference type="SUPFAM" id="SSF88688">
    <property type="entry name" value="Families 57/38 glycoside transferase middle domain"/>
    <property type="match status" value="1"/>
</dbReference>
<dbReference type="EMBL" id="PXOH01000003">
    <property type="protein sequence ID" value="PSF38742.1"/>
    <property type="molecule type" value="Genomic_DNA"/>
</dbReference>
<dbReference type="InterPro" id="IPR037094">
    <property type="entry name" value="Glyco_hydro_38_cen_sf"/>
</dbReference>
<dbReference type="Gene3D" id="1.20.1270.50">
    <property type="entry name" value="Glycoside hydrolase family 38, central domain"/>
    <property type="match status" value="1"/>
</dbReference>
<dbReference type="PANTHER" id="PTHR46017:SF1">
    <property type="entry name" value="ALPHA-MANNOSIDASE 2C1"/>
    <property type="match status" value="1"/>
</dbReference>
<dbReference type="InterPro" id="IPR015341">
    <property type="entry name" value="Glyco_hydro_38_cen"/>
</dbReference>
<name>A0A2T1M204_9CHRO</name>
<comment type="caution">
    <text evidence="6">The sequence shown here is derived from an EMBL/GenBank/DDBJ whole genome shotgun (WGS) entry which is preliminary data.</text>
</comment>
<reference evidence="6 7" key="2">
    <citation type="submission" date="2018-03" db="EMBL/GenBank/DDBJ databases">
        <authorList>
            <person name="Keele B.F."/>
        </authorList>
    </citation>
    <scope>NUCLEOTIDE SEQUENCE [LARGE SCALE GENOMIC DNA]</scope>
    <source>
        <strain evidence="6 7">CCALA 016</strain>
    </source>
</reference>
<evidence type="ECO:0000313" key="7">
    <source>
        <dbReference type="Proteomes" id="UP000239001"/>
    </source>
</evidence>
<dbReference type="GO" id="GO:0030246">
    <property type="term" value="F:carbohydrate binding"/>
    <property type="evidence" value="ECO:0007669"/>
    <property type="project" value="InterPro"/>
</dbReference>
<dbReference type="AlphaFoldDB" id="A0A2T1M204"/>
<proteinExistence type="inferred from homology"/>
<keyword evidence="2" id="KW-0479">Metal-binding</keyword>
<dbReference type="Gene3D" id="2.70.98.30">
    <property type="entry name" value="Golgi alpha-mannosidase II, domain 4"/>
    <property type="match status" value="1"/>
</dbReference>
<comment type="similarity">
    <text evidence="1">Belongs to the glycosyl hydrolase 38 family.</text>
</comment>